<dbReference type="AlphaFoldDB" id="A0A1M6FE27"/>
<gene>
    <name evidence="2" type="ORF">SAMN02745671_02233</name>
</gene>
<dbReference type="InterPro" id="IPR003848">
    <property type="entry name" value="DUF218"/>
</dbReference>
<dbReference type="InterPro" id="IPR014729">
    <property type="entry name" value="Rossmann-like_a/b/a_fold"/>
</dbReference>
<protein>
    <submittedName>
        <fullName evidence="2">DUF218 domain-containing protein</fullName>
    </submittedName>
</protein>
<dbReference type="PANTHER" id="PTHR30336:SF20">
    <property type="entry name" value="DUF218 DOMAIN-CONTAINING PROTEIN"/>
    <property type="match status" value="1"/>
</dbReference>
<dbReference type="Proteomes" id="UP000191240">
    <property type="component" value="Unassembled WGS sequence"/>
</dbReference>
<dbReference type="Gene3D" id="3.40.50.620">
    <property type="entry name" value="HUPs"/>
    <property type="match status" value="1"/>
</dbReference>
<name>A0A1M6FE27_9FIRM</name>
<dbReference type="OrthoDB" id="9782395at2"/>
<dbReference type="EMBL" id="FQYW01000020">
    <property type="protein sequence ID" value="SHI95895.1"/>
    <property type="molecule type" value="Genomic_DNA"/>
</dbReference>
<dbReference type="CDD" id="cd06259">
    <property type="entry name" value="YdcF-like"/>
    <property type="match status" value="1"/>
</dbReference>
<evidence type="ECO:0000313" key="3">
    <source>
        <dbReference type="Proteomes" id="UP000191240"/>
    </source>
</evidence>
<dbReference type="GO" id="GO:0005886">
    <property type="term" value="C:plasma membrane"/>
    <property type="evidence" value="ECO:0007669"/>
    <property type="project" value="TreeGrafter"/>
</dbReference>
<dbReference type="InterPro" id="IPR051599">
    <property type="entry name" value="Cell_Envelope_Assoc"/>
</dbReference>
<evidence type="ECO:0000259" key="1">
    <source>
        <dbReference type="Pfam" id="PF02698"/>
    </source>
</evidence>
<reference evidence="2 3" key="1">
    <citation type="submission" date="2016-11" db="EMBL/GenBank/DDBJ databases">
        <authorList>
            <person name="Jaros S."/>
            <person name="Januszkiewicz K."/>
            <person name="Wedrychowicz H."/>
        </authorList>
    </citation>
    <scope>NUCLEOTIDE SEQUENCE [LARGE SCALE GENOMIC DNA]</scope>
    <source>
        <strain evidence="2 3">DSM 3074</strain>
    </source>
</reference>
<accession>A0A1M6FE27</accession>
<proteinExistence type="predicted"/>
<evidence type="ECO:0000313" key="2">
    <source>
        <dbReference type="EMBL" id="SHI95895.1"/>
    </source>
</evidence>
<sequence>MITDREKIIAIVDNDCFSKSDAAILLEGDGFFRVNKAAELYRNGLVSKIVFSGNVVDRDYGSYPFEENKPLLLQSGVRESDLIHEDKSTHTRQQAVEVIGLAEKMGWKKLALVASSEHQYRAYLTFLREIIDKKSDIILYNTPARQLNWFQDVGWGMRIDRLVGEFDRIEKYTELGHLATADEVIQYQKWKEALMNESY</sequence>
<dbReference type="PANTHER" id="PTHR30336">
    <property type="entry name" value="INNER MEMBRANE PROTEIN, PROBABLE PERMEASE"/>
    <property type="match status" value="1"/>
</dbReference>
<dbReference type="RefSeq" id="WP_080326128.1">
    <property type="nucleotide sequence ID" value="NZ_FQYW01000020.1"/>
</dbReference>
<dbReference type="Pfam" id="PF02698">
    <property type="entry name" value="DUF218"/>
    <property type="match status" value="1"/>
</dbReference>
<organism evidence="2 3">
    <name type="scientific">Anaerovibrio lipolyticus DSM 3074</name>
    <dbReference type="NCBI Taxonomy" id="1120997"/>
    <lineage>
        <taxon>Bacteria</taxon>
        <taxon>Bacillati</taxon>
        <taxon>Bacillota</taxon>
        <taxon>Negativicutes</taxon>
        <taxon>Selenomonadales</taxon>
        <taxon>Selenomonadaceae</taxon>
        <taxon>Anaerovibrio</taxon>
    </lineage>
</organism>
<feature type="domain" description="DUF218" evidence="1">
    <location>
        <begin position="22"/>
        <end position="129"/>
    </location>
</feature>